<dbReference type="AlphaFoldDB" id="A0A3N4JMB9"/>
<dbReference type="EMBL" id="ML120395">
    <property type="protein sequence ID" value="RPA98447.1"/>
    <property type="molecule type" value="Genomic_DNA"/>
</dbReference>
<accession>A0A3N4JMB9</accession>
<reference evidence="1 2" key="1">
    <citation type="journal article" date="2018" name="Nat. Ecol. Evol.">
        <title>Pezizomycetes genomes reveal the molecular basis of ectomycorrhizal truffle lifestyle.</title>
        <authorList>
            <person name="Murat C."/>
            <person name="Payen T."/>
            <person name="Noel B."/>
            <person name="Kuo A."/>
            <person name="Morin E."/>
            <person name="Chen J."/>
            <person name="Kohler A."/>
            <person name="Krizsan K."/>
            <person name="Balestrini R."/>
            <person name="Da Silva C."/>
            <person name="Montanini B."/>
            <person name="Hainaut M."/>
            <person name="Levati E."/>
            <person name="Barry K.W."/>
            <person name="Belfiori B."/>
            <person name="Cichocki N."/>
            <person name="Clum A."/>
            <person name="Dockter R.B."/>
            <person name="Fauchery L."/>
            <person name="Guy J."/>
            <person name="Iotti M."/>
            <person name="Le Tacon F."/>
            <person name="Lindquist E.A."/>
            <person name="Lipzen A."/>
            <person name="Malagnac F."/>
            <person name="Mello A."/>
            <person name="Molinier V."/>
            <person name="Miyauchi S."/>
            <person name="Poulain J."/>
            <person name="Riccioni C."/>
            <person name="Rubini A."/>
            <person name="Sitrit Y."/>
            <person name="Splivallo R."/>
            <person name="Traeger S."/>
            <person name="Wang M."/>
            <person name="Zifcakova L."/>
            <person name="Wipf D."/>
            <person name="Zambonelli A."/>
            <person name="Paolocci F."/>
            <person name="Nowrousian M."/>
            <person name="Ottonello S."/>
            <person name="Baldrian P."/>
            <person name="Spatafora J.W."/>
            <person name="Henrissat B."/>
            <person name="Nagy L.G."/>
            <person name="Aury J.M."/>
            <person name="Wincker P."/>
            <person name="Grigoriev I.V."/>
            <person name="Bonfante P."/>
            <person name="Martin F.M."/>
        </authorList>
    </citation>
    <scope>NUCLEOTIDE SEQUENCE [LARGE SCALE GENOMIC DNA]</scope>
    <source>
        <strain evidence="1 2">120613-1</strain>
    </source>
</reference>
<sequence length="90" mass="10103">MCPQVSCCLQYTRSAVIISSFKSSMERSCSSHLKKKPEEITRTVNTVAAAEPMITTSAKHYLSADRTKKYPIHLRQYTGFVKADSLTQSQ</sequence>
<name>A0A3N4JMB9_9PEZI</name>
<organism evidence="1 2">
    <name type="scientific">Choiromyces venosus 120613-1</name>
    <dbReference type="NCBI Taxonomy" id="1336337"/>
    <lineage>
        <taxon>Eukaryota</taxon>
        <taxon>Fungi</taxon>
        <taxon>Dikarya</taxon>
        <taxon>Ascomycota</taxon>
        <taxon>Pezizomycotina</taxon>
        <taxon>Pezizomycetes</taxon>
        <taxon>Pezizales</taxon>
        <taxon>Tuberaceae</taxon>
        <taxon>Choiromyces</taxon>
    </lineage>
</organism>
<proteinExistence type="predicted"/>
<keyword evidence="2" id="KW-1185">Reference proteome</keyword>
<evidence type="ECO:0000313" key="2">
    <source>
        <dbReference type="Proteomes" id="UP000276215"/>
    </source>
</evidence>
<dbReference type="Proteomes" id="UP000276215">
    <property type="component" value="Unassembled WGS sequence"/>
</dbReference>
<evidence type="ECO:0000313" key="1">
    <source>
        <dbReference type="EMBL" id="RPA98447.1"/>
    </source>
</evidence>
<protein>
    <submittedName>
        <fullName evidence="1">Uncharacterized protein</fullName>
    </submittedName>
</protein>
<gene>
    <name evidence="1" type="ORF">L873DRAFT_1025853</name>
</gene>